<comment type="caution">
    <text evidence="3">The sequence shown here is derived from an EMBL/GenBank/DDBJ whole genome shotgun (WGS) entry which is preliminary data.</text>
</comment>
<feature type="compositionally biased region" description="Polar residues" evidence="1">
    <location>
        <begin position="40"/>
        <end position="52"/>
    </location>
</feature>
<feature type="region of interest" description="Disordered" evidence="1">
    <location>
        <begin position="1"/>
        <end position="52"/>
    </location>
</feature>
<evidence type="ECO:0000259" key="2">
    <source>
        <dbReference type="PROSITE" id="PS51029"/>
    </source>
</evidence>
<reference evidence="3 4" key="1">
    <citation type="submission" date="2024-01" db="EMBL/GenBank/DDBJ databases">
        <title>The genome of the rayed Mediterranean limpet Patella caerulea (Linnaeus, 1758).</title>
        <authorList>
            <person name="Anh-Thu Weber A."/>
            <person name="Halstead-Nussloch G."/>
        </authorList>
    </citation>
    <scope>NUCLEOTIDE SEQUENCE [LARGE SCALE GENOMIC DNA]</scope>
    <source>
        <strain evidence="3">AATW-2023a</strain>
        <tissue evidence="3">Whole specimen</tissue>
    </source>
</reference>
<evidence type="ECO:0000313" key="4">
    <source>
        <dbReference type="Proteomes" id="UP001347796"/>
    </source>
</evidence>
<accession>A0AAN8G8R7</accession>
<feature type="region of interest" description="Disordered" evidence="1">
    <location>
        <begin position="211"/>
        <end position="232"/>
    </location>
</feature>
<protein>
    <recommendedName>
        <fullName evidence="2">MADF domain-containing protein</fullName>
    </recommendedName>
</protein>
<feature type="domain" description="MADF" evidence="2">
    <location>
        <begin position="90"/>
        <end position="178"/>
    </location>
</feature>
<feature type="compositionally biased region" description="Polar residues" evidence="1">
    <location>
        <begin position="218"/>
        <end position="227"/>
    </location>
</feature>
<evidence type="ECO:0000256" key="1">
    <source>
        <dbReference type="SAM" id="MobiDB-lite"/>
    </source>
</evidence>
<dbReference type="EMBL" id="JAZGQO010000018">
    <property type="protein sequence ID" value="KAK6167935.1"/>
    <property type="molecule type" value="Genomic_DNA"/>
</dbReference>
<keyword evidence="4" id="KW-1185">Reference proteome</keyword>
<dbReference type="PROSITE" id="PS51029">
    <property type="entry name" value="MADF"/>
    <property type="match status" value="1"/>
</dbReference>
<organism evidence="3 4">
    <name type="scientific">Patella caerulea</name>
    <name type="common">Rayed Mediterranean limpet</name>
    <dbReference type="NCBI Taxonomy" id="87958"/>
    <lineage>
        <taxon>Eukaryota</taxon>
        <taxon>Metazoa</taxon>
        <taxon>Spiralia</taxon>
        <taxon>Lophotrochozoa</taxon>
        <taxon>Mollusca</taxon>
        <taxon>Gastropoda</taxon>
        <taxon>Patellogastropoda</taxon>
        <taxon>Patelloidea</taxon>
        <taxon>Patellidae</taxon>
        <taxon>Patella</taxon>
    </lineage>
</organism>
<sequence length="415" mass="46904">MPPKNPRKVAGRGRPKQSSCLPPPRPPSSPSSSDHHSDVDSQYNRPRAGSNATVVSVAVSEPLTSSQAPNNKFKRARKSQYSLDAEEEKSMLHFLQENPMLWDIKLTDFRMTGKKNKLWEDQGGKLDKTADYLKGWFKSLRDNYTRLHKKKSGDGVPDLTEREQWVKDNFSFLKAATRHRPEPVNSVKVVTEAHPGNLIAAEAACEEFADTDAHDRTPSPTISSSTVRMDKKARDEDILQSLQKRVQQSGELLKSLSQPQPINECTAFANYVRDSLLVMNKRKFKKVRSAINKVLTQVMDEDSENEVESRTFSNVRSKIPPPVRPVTTTAYVSPSQSEMYQPPPHTWRHNSPQASVWTSATQEYLGQYIQQPLQPHQPPPLQQELNMMAPHPPEFQEPTVLGPVSRVLKQSHDLC</sequence>
<dbReference type="Pfam" id="PF10545">
    <property type="entry name" value="MADF_DNA_bdg"/>
    <property type="match status" value="1"/>
</dbReference>
<dbReference type="AlphaFoldDB" id="A0AAN8G8R7"/>
<evidence type="ECO:0000313" key="3">
    <source>
        <dbReference type="EMBL" id="KAK6167935.1"/>
    </source>
</evidence>
<gene>
    <name evidence="3" type="ORF">SNE40_021858</name>
</gene>
<dbReference type="InterPro" id="IPR006578">
    <property type="entry name" value="MADF-dom"/>
</dbReference>
<proteinExistence type="predicted"/>
<name>A0AAN8G8R7_PATCE</name>
<feature type="compositionally biased region" description="Basic residues" evidence="1">
    <location>
        <begin position="1"/>
        <end position="15"/>
    </location>
</feature>
<dbReference type="Proteomes" id="UP001347796">
    <property type="component" value="Unassembled WGS sequence"/>
</dbReference>